<dbReference type="RefSeq" id="WP_189667577.1">
    <property type="nucleotide sequence ID" value="NZ_BNAS01000001.1"/>
</dbReference>
<gene>
    <name evidence="1" type="ORF">GCM10017772_03850</name>
</gene>
<sequence>MTTPRAAKKLLTLYQLVRFATRPDGDLRPAALLLALLVGAPEQTAQLLGELEDRADAAHLTAVIETLGGQHASAGHERCAACAAWRRMHGVAERAAAAGVPAEVGSYRAWVREVARFSFHTTERH</sequence>
<accession>A0A919FIV1</accession>
<name>A0A919FIV1_9MICO</name>
<evidence type="ECO:0000313" key="2">
    <source>
        <dbReference type="Proteomes" id="UP000627369"/>
    </source>
</evidence>
<protein>
    <submittedName>
        <fullName evidence="1">Uncharacterized protein</fullName>
    </submittedName>
</protein>
<evidence type="ECO:0000313" key="1">
    <source>
        <dbReference type="EMBL" id="GHH65512.1"/>
    </source>
</evidence>
<dbReference type="AlphaFoldDB" id="A0A919FIV1"/>
<reference evidence="1" key="1">
    <citation type="journal article" date="2014" name="Int. J. Syst. Evol. Microbiol.">
        <title>Complete genome sequence of Corynebacterium casei LMG S-19264T (=DSM 44701T), isolated from a smear-ripened cheese.</title>
        <authorList>
            <consortium name="US DOE Joint Genome Institute (JGI-PGF)"/>
            <person name="Walter F."/>
            <person name="Albersmeier A."/>
            <person name="Kalinowski J."/>
            <person name="Ruckert C."/>
        </authorList>
    </citation>
    <scope>NUCLEOTIDE SEQUENCE</scope>
    <source>
        <strain evidence="1">CGMCC 4.7398</strain>
    </source>
</reference>
<reference evidence="1" key="2">
    <citation type="submission" date="2020-09" db="EMBL/GenBank/DDBJ databases">
        <authorList>
            <person name="Sun Q."/>
            <person name="Zhou Y."/>
        </authorList>
    </citation>
    <scope>NUCLEOTIDE SEQUENCE</scope>
    <source>
        <strain evidence="1">CGMCC 4.7398</strain>
    </source>
</reference>
<dbReference type="Proteomes" id="UP000627369">
    <property type="component" value="Unassembled WGS sequence"/>
</dbReference>
<keyword evidence="2" id="KW-1185">Reference proteome</keyword>
<comment type="caution">
    <text evidence="1">The sequence shown here is derived from an EMBL/GenBank/DDBJ whole genome shotgun (WGS) entry which is preliminary data.</text>
</comment>
<proteinExistence type="predicted"/>
<dbReference type="EMBL" id="BNAS01000001">
    <property type="protein sequence ID" value="GHH65512.1"/>
    <property type="molecule type" value="Genomic_DNA"/>
</dbReference>
<organism evidence="1 2">
    <name type="scientific">Promicromonospora soli</name>
    <dbReference type="NCBI Taxonomy" id="2035533"/>
    <lineage>
        <taxon>Bacteria</taxon>
        <taxon>Bacillati</taxon>
        <taxon>Actinomycetota</taxon>
        <taxon>Actinomycetes</taxon>
        <taxon>Micrococcales</taxon>
        <taxon>Promicromonosporaceae</taxon>
        <taxon>Promicromonospora</taxon>
    </lineage>
</organism>